<dbReference type="EMBL" id="SGWW01000003">
    <property type="protein sequence ID" value="RZS56261.1"/>
    <property type="molecule type" value="Genomic_DNA"/>
</dbReference>
<reference evidence="3 4" key="1">
    <citation type="journal article" date="2015" name="Stand. Genomic Sci.">
        <title>Genomic Encyclopedia of Bacterial and Archaeal Type Strains, Phase III: the genomes of soil and plant-associated and newly described type strains.</title>
        <authorList>
            <person name="Whitman W.B."/>
            <person name="Woyke T."/>
            <person name="Klenk H.P."/>
            <person name="Zhou Y."/>
            <person name="Lilburn T.G."/>
            <person name="Beck B.J."/>
            <person name="De Vos P."/>
            <person name="Vandamme P."/>
            <person name="Eisen J.A."/>
            <person name="Garrity G."/>
            <person name="Hugenholtz P."/>
            <person name="Kyrpides N.C."/>
        </authorList>
    </citation>
    <scope>NUCLEOTIDE SEQUENCE [LARGE SCALE GENOMIC DNA]</scope>
    <source>
        <strain evidence="3 4">CV2</strain>
    </source>
</reference>
<dbReference type="Proteomes" id="UP000293519">
    <property type="component" value="Unassembled WGS sequence"/>
</dbReference>
<organism evidence="3 4">
    <name type="scientific">Microcella putealis</name>
    <dbReference type="NCBI Taxonomy" id="337005"/>
    <lineage>
        <taxon>Bacteria</taxon>
        <taxon>Bacillati</taxon>
        <taxon>Actinomycetota</taxon>
        <taxon>Actinomycetes</taxon>
        <taxon>Micrococcales</taxon>
        <taxon>Microbacteriaceae</taxon>
        <taxon>Microcella</taxon>
    </lineage>
</organism>
<feature type="compositionally biased region" description="Gly residues" evidence="1">
    <location>
        <begin position="231"/>
        <end position="246"/>
    </location>
</feature>
<evidence type="ECO:0000313" key="3">
    <source>
        <dbReference type="EMBL" id="RZS56261.1"/>
    </source>
</evidence>
<evidence type="ECO:0000256" key="1">
    <source>
        <dbReference type="SAM" id="MobiDB-lite"/>
    </source>
</evidence>
<feature type="transmembrane region" description="Helical" evidence="2">
    <location>
        <begin position="1158"/>
        <end position="1177"/>
    </location>
</feature>
<name>A0A4Q7LPF4_9MICO</name>
<feature type="region of interest" description="Disordered" evidence="1">
    <location>
        <begin position="231"/>
        <end position="272"/>
    </location>
</feature>
<evidence type="ECO:0000256" key="2">
    <source>
        <dbReference type="SAM" id="Phobius"/>
    </source>
</evidence>
<accession>A0A4Q7LPF4</accession>
<dbReference type="RefSeq" id="WP_130485528.1">
    <property type="nucleotide sequence ID" value="NZ_SGWW01000003.1"/>
</dbReference>
<dbReference type="AlphaFoldDB" id="A0A4Q7LPF4"/>
<keyword evidence="2" id="KW-1133">Transmembrane helix</keyword>
<proteinExistence type="predicted"/>
<dbReference type="OrthoDB" id="9804511at2"/>
<sequence>MDAVMSHPAGGRMRASLSAGLATVLVGSGLVLAPSAATGLPAERPNSLNFTANELDFVIPAGVISVEAIVNGGAGANGVATGEALQTPVAGRGDYGIELRGTLDLVGGDTVDIFVGQDAVAEQGGSGYTAGGDGGVPINSTLARGGGGGGSSALVVDSSPLVIAAGGGGGGGAYGEDQFDGESTVARFSVGGNAGPGDTAAQDGFDLIGGEYFFVSQRTDEAVDTVGNGQDGRGGDFAGGGGGGAGAADVVSERRTGGDARDGAGAGGDGGNSLVPSGWQVGFAYVTDGVTLSFTYADDTQLSAQVRSHTLDGEPVIFDGDDIVVDATVTNLTEGGPTPTGTVEARYSENDQDPFATAELVGGHATIRIDSARADGSVEEISLSYEPDSIAFNDTASVRLTAEDEIAVSPRPVFLLAAPLPAQTVRVGEPVTVAVVAVGLSCSALVTRVTGADENTYGNTGSLRSQYNTLACDDGVDGIENDAASYESITGDVDWSFDSDQLSGSTEVINQSPRFRYFLGGHPIGQYGFDAEFSSDSSDGRFAAASHNVNLNVVANDTTTVIESDVPNPRTYGQGVGVTVRVENASGLTHAAEFGFGPVPEYTKPMSAPVPTGTVTITVTDASGEQFVEDDIPLDNLGSVGEVFYGLSAGEYSVFAQYTPDTSDFVLSEARVFSDVLAVPTVVTVEADYPYTSYGSEYVTLNASVAVDNFSPCGGEVITACSVDTIGVLVPEGELVLKRGTDDGYVEVARQGVDESGSVSFPLGYADAGYYSWMVVFEPATFPVFGPSENLPGEPLSNFESSDAYTSTEVYPAATTVTIDSGEGDIVYGDRREVTATVEWNGLLVTGVLSEAMVPSTAVDAVFAATPELTPDGVVEFMIDGVSFGVATVENGVASATLPLLNVSERELQVEYRGVEQWLVGSVGGDVTTAVPAPMPEGNFLISTAAESITVVPAQTSIVAVVDDGGLFGEDIAVDITVQNASGTDPVPNGTVMIAGETLELDETGAATVTLDGEWLGTEEFDATYVPGERGEEEGFVLLDLAEPNFAGSEVTIEAEVLSPEGEVAAGIRQVGDQVTAFGSGFTPNGDVQMTLFSDPVDLGIAQADANGDIEFTFSIPAGTPDGMHTLVMSDLQSGAEVRLPIMVAAGLVVTGVDSASVAALGALATLLLIVGVAFIARRRREVISLG</sequence>
<keyword evidence="2" id="KW-0472">Membrane</keyword>
<keyword evidence="4" id="KW-1185">Reference proteome</keyword>
<comment type="caution">
    <text evidence="3">The sequence shown here is derived from an EMBL/GenBank/DDBJ whole genome shotgun (WGS) entry which is preliminary data.</text>
</comment>
<protein>
    <submittedName>
        <fullName evidence="3">Uncharacterized protein</fullName>
    </submittedName>
</protein>
<evidence type="ECO:0000313" key="4">
    <source>
        <dbReference type="Proteomes" id="UP000293519"/>
    </source>
</evidence>
<feature type="compositionally biased region" description="Basic and acidic residues" evidence="1">
    <location>
        <begin position="251"/>
        <end position="262"/>
    </location>
</feature>
<gene>
    <name evidence="3" type="ORF">EV141_1717</name>
</gene>
<keyword evidence="2" id="KW-0812">Transmembrane</keyword>